<comment type="pathway">
    <text evidence="1 8">One-carbon metabolism; tetrahydrofolate interconversion.</text>
</comment>
<reference evidence="9 10" key="1">
    <citation type="submission" date="2018-04" db="EMBL/GenBank/DDBJ databases">
        <title>Complete genome uncultured novel isolate.</title>
        <authorList>
            <person name="Merlino G."/>
        </authorList>
    </citation>
    <scope>NUCLEOTIDE SEQUENCE [LARGE SCALE GENOMIC DNA]</scope>
    <source>
        <strain evidence="10">R1DC9</strain>
    </source>
</reference>
<dbReference type="GO" id="GO:0035999">
    <property type="term" value="P:tetrahydrofolate interconversion"/>
    <property type="evidence" value="ECO:0007669"/>
    <property type="project" value="UniProtKB-UniRule"/>
</dbReference>
<dbReference type="PROSITE" id="PS00721">
    <property type="entry name" value="FTHFS_1"/>
    <property type="match status" value="1"/>
</dbReference>
<name>A0A4D7JGH4_9BACT</name>
<dbReference type="OrthoDB" id="9761733at2"/>
<gene>
    <name evidence="8" type="primary">fhs</name>
    <name evidence="9" type="ORF">DCC35_05315</name>
</gene>
<dbReference type="EMBL" id="CP028923">
    <property type="protein sequence ID" value="QCK14203.1"/>
    <property type="molecule type" value="Genomic_DNA"/>
</dbReference>
<keyword evidence="4 8" id="KW-0547">Nucleotide-binding</keyword>
<keyword evidence="10" id="KW-1185">Reference proteome</keyword>
<dbReference type="InterPro" id="IPR000559">
    <property type="entry name" value="Formate_THF_ligase"/>
</dbReference>
<dbReference type="SUPFAM" id="SSF52540">
    <property type="entry name" value="P-loop containing nucleoside triphosphate hydrolases"/>
    <property type="match status" value="1"/>
</dbReference>
<dbReference type="GO" id="GO:0005524">
    <property type="term" value="F:ATP binding"/>
    <property type="evidence" value="ECO:0007669"/>
    <property type="project" value="UniProtKB-UniRule"/>
</dbReference>
<comment type="catalytic activity">
    <reaction evidence="6 8">
        <text>(6S)-5,6,7,8-tetrahydrofolate + formate + ATP = (6R)-10-formyltetrahydrofolate + ADP + phosphate</text>
        <dbReference type="Rhea" id="RHEA:20221"/>
        <dbReference type="ChEBI" id="CHEBI:15740"/>
        <dbReference type="ChEBI" id="CHEBI:30616"/>
        <dbReference type="ChEBI" id="CHEBI:43474"/>
        <dbReference type="ChEBI" id="CHEBI:57453"/>
        <dbReference type="ChEBI" id="CHEBI:195366"/>
        <dbReference type="ChEBI" id="CHEBI:456216"/>
        <dbReference type="EC" id="6.3.4.3"/>
    </reaction>
</comment>
<evidence type="ECO:0000256" key="5">
    <source>
        <dbReference type="ARBA" id="ARBA00022840"/>
    </source>
</evidence>
<dbReference type="Gene3D" id="3.30.1510.10">
    <property type="entry name" value="Domain 2, N(10)-formyltetrahydrofolate synthetase"/>
    <property type="match status" value="1"/>
</dbReference>
<dbReference type="GO" id="GO:0004329">
    <property type="term" value="F:formate-tetrahydrofolate ligase activity"/>
    <property type="evidence" value="ECO:0007669"/>
    <property type="project" value="UniProtKB-UniRule"/>
</dbReference>
<protein>
    <recommendedName>
        <fullName evidence="8">Formate--tetrahydrofolate ligase</fullName>
        <ecNumber evidence="8">6.3.4.3</ecNumber>
    </recommendedName>
    <alternativeName>
        <fullName evidence="8">Formyltetrahydrofolate synthetase</fullName>
        <shortName evidence="8">FHS</shortName>
        <shortName evidence="8">FTHFS</shortName>
    </alternativeName>
</protein>
<dbReference type="FunFam" id="3.30.1510.10:FF:000001">
    <property type="entry name" value="Formate--tetrahydrofolate ligase"/>
    <property type="match status" value="1"/>
</dbReference>
<comment type="similarity">
    <text evidence="7 8">Belongs to the formate--tetrahydrofolate ligase family.</text>
</comment>
<dbReference type="FunFam" id="3.10.410.10:FF:000001">
    <property type="entry name" value="Putative formate--tetrahydrofolate ligase"/>
    <property type="match status" value="1"/>
</dbReference>
<evidence type="ECO:0000256" key="8">
    <source>
        <dbReference type="HAMAP-Rule" id="MF_01543"/>
    </source>
</evidence>
<feature type="binding site" evidence="8">
    <location>
        <begin position="64"/>
        <end position="71"/>
    </location>
    <ligand>
        <name>ATP</name>
        <dbReference type="ChEBI" id="CHEBI:30616"/>
    </ligand>
</feature>
<sequence length="556" mass="59889">MLTDIEIAQNCELKHIDDIASNLGLERDDLEHYGKYKAKLPLELNNKHKINSSNLILVTAITPTPAGEGKTTTSIGLADGLSKIGKKTTVVLREPSLGPVFGIKGGAAGGGYSQVVPMEDINLHFTGDFSAIEKANNLLAALIDNNIQSKTRSLGIDPRTVLWKRSMDMNDRALRKMVTALGGKSGGIPMETGFNITAASEVMAILCISKDFEDLKERLGNIYVGDTFDHTPVFARDLNAEGAMAALLKDAIKPNLVQTLEGTPAIIHGGPFANIAQGTNSIIATKMGMSLSDYVVTEAGFGADLGAEKFFNIKCRNAGISPKAVVIVATIRALKYHGGKPLSDLKEEDLEAVVKGKENLRKHVENITGFGLPAVVCINRFESDTDAEISILKKACADCNVPFVESNGFTKGSEGTLDLAEEVVKATERCESEFIPTYDLEDSPREKIEKVCQTVYGAKYVILSNKAKRQLHRFEELGFSRLPICIAKTQKSLSDDEKLLGRPKNFDINIREFEIAAGAGFLIPIAGNILRMPGLPATPAAEGIDINNDGVISGLS</sequence>
<dbReference type="Proteomes" id="UP000298616">
    <property type="component" value="Chromosome"/>
</dbReference>
<evidence type="ECO:0000256" key="4">
    <source>
        <dbReference type="ARBA" id="ARBA00022741"/>
    </source>
</evidence>
<organism evidence="9 10">
    <name type="scientific">Mangrovivirga cuniculi</name>
    <dbReference type="NCBI Taxonomy" id="2715131"/>
    <lineage>
        <taxon>Bacteria</taxon>
        <taxon>Pseudomonadati</taxon>
        <taxon>Bacteroidota</taxon>
        <taxon>Cytophagia</taxon>
        <taxon>Cytophagales</taxon>
        <taxon>Mangrovivirgaceae</taxon>
        <taxon>Mangrovivirga</taxon>
    </lineage>
</organism>
<evidence type="ECO:0000256" key="6">
    <source>
        <dbReference type="ARBA" id="ARBA00049033"/>
    </source>
</evidence>
<dbReference type="Gene3D" id="3.40.50.300">
    <property type="entry name" value="P-loop containing nucleotide triphosphate hydrolases"/>
    <property type="match status" value="1"/>
</dbReference>
<dbReference type="PROSITE" id="PS00722">
    <property type="entry name" value="FTHFS_2"/>
    <property type="match status" value="1"/>
</dbReference>
<keyword evidence="2 8" id="KW-0554">One-carbon metabolism</keyword>
<dbReference type="UniPathway" id="UPA00193"/>
<proteinExistence type="inferred from homology"/>
<dbReference type="RefSeq" id="WP_137089796.1">
    <property type="nucleotide sequence ID" value="NZ_CP028923.1"/>
</dbReference>
<dbReference type="KEGG" id="fpf:DCC35_05315"/>
<dbReference type="HAMAP" id="MF_01543">
    <property type="entry name" value="FTHFS"/>
    <property type="match status" value="1"/>
</dbReference>
<keyword evidence="5 8" id="KW-0067">ATP-binding</keyword>
<evidence type="ECO:0000313" key="10">
    <source>
        <dbReference type="Proteomes" id="UP000298616"/>
    </source>
</evidence>
<dbReference type="InterPro" id="IPR027417">
    <property type="entry name" value="P-loop_NTPase"/>
</dbReference>
<accession>A0A4D7JGH4</accession>
<evidence type="ECO:0000256" key="3">
    <source>
        <dbReference type="ARBA" id="ARBA00022598"/>
    </source>
</evidence>
<dbReference type="NCBIfam" id="NF010030">
    <property type="entry name" value="PRK13505.1"/>
    <property type="match status" value="1"/>
</dbReference>
<dbReference type="AlphaFoldDB" id="A0A4D7JGH4"/>
<dbReference type="Pfam" id="PF01268">
    <property type="entry name" value="FTHFS"/>
    <property type="match status" value="1"/>
</dbReference>
<keyword evidence="3 8" id="KW-0436">Ligase</keyword>
<dbReference type="InterPro" id="IPR020628">
    <property type="entry name" value="Formate_THF_ligase_CS"/>
</dbReference>
<evidence type="ECO:0000256" key="7">
    <source>
        <dbReference type="ARBA" id="ARBA00061363"/>
    </source>
</evidence>
<dbReference type="CDD" id="cd00477">
    <property type="entry name" value="FTHFS"/>
    <property type="match status" value="1"/>
</dbReference>
<evidence type="ECO:0000313" key="9">
    <source>
        <dbReference type="EMBL" id="QCK14203.1"/>
    </source>
</evidence>
<evidence type="ECO:0000256" key="2">
    <source>
        <dbReference type="ARBA" id="ARBA00022563"/>
    </source>
</evidence>
<dbReference type="EC" id="6.3.4.3" evidence="8"/>
<dbReference type="Gene3D" id="3.10.410.10">
    <property type="entry name" value="Formyltetrahydrofolate synthetase, domain 3"/>
    <property type="match status" value="1"/>
</dbReference>
<evidence type="ECO:0000256" key="1">
    <source>
        <dbReference type="ARBA" id="ARBA00004777"/>
    </source>
</evidence>